<comment type="caution">
    <text evidence="1">The sequence shown here is derived from an EMBL/GenBank/DDBJ whole genome shotgun (WGS) entry which is preliminary data.</text>
</comment>
<sequence>MRRIGAEFLTKFFPPSKSSQLRGEIAQFRQLDFEPLYESWERFKHLIRKFPQYKYQDWFQIQLFYNGLNGQTRIIVDTVAGGTLLSKMAEEAHASLEEMACNNYQWPSERSIAKRVVGVHEVDQMEALSAQVATLSNQIKNFTTRKASSSQGKEHLLWKQGTGSAKIKLNLIALRRIAQNISATMKSLETQIALLANSIKGQSFEKFPSDMEPNHKDQCKAITLRSGKELKPRKTKENEAREDKTKKSEVSSKEVEDETPTEVSTPHGILCIIQKKN</sequence>
<keyword evidence="2" id="KW-1185">Reference proteome</keyword>
<proteinExistence type="predicted"/>
<evidence type="ECO:0000313" key="1">
    <source>
        <dbReference type="EMBL" id="KAJ4705078.1"/>
    </source>
</evidence>
<keyword evidence="1" id="KW-0548">Nucleotidyltransferase</keyword>
<organism evidence="1 2">
    <name type="scientific">Melia azedarach</name>
    <name type="common">Chinaberry tree</name>
    <dbReference type="NCBI Taxonomy" id="155640"/>
    <lineage>
        <taxon>Eukaryota</taxon>
        <taxon>Viridiplantae</taxon>
        <taxon>Streptophyta</taxon>
        <taxon>Embryophyta</taxon>
        <taxon>Tracheophyta</taxon>
        <taxon>Spermatophyta</taxon>
        <taxon>Magnoliopsida</taxon>
        <taxon>eudicotyledons</taxon>
        <taxon>Gunneridae</taxon>
        <taxon>Pentapetalae</taxon>
        <taxon>rosids</taxon>
        <taxon>malvids</taxon>
        <taxon>Sapindales</taxon>
        <taxon>Meliaceae</taxon>
        <taxon>Melia</taxon>
    </lineage>
</organism>
<dbReference type="Proteomes" id="UP001164539">
    <property type="component" value="Chromosome 12"/>
</dbReference>
<reference evidence="1 2" key="1">
    <citation type="journal article" date="2023" name="Science">
        <title>Complex scaffold remodeling in plant triterpene biosynthesis.</title>
        <authorList>
            <person name="De La Pena R."/>
            <person name="Hodgson H."/>
            <person name="Liu J.C."/>
            <person name="Stephenson M.J."/>
            <person name="Martin A.C."/>
            <person name="Owen C."/>
            <person name="Harkess A."/>
            <person name="Leebens-Mack J."/>
            <person name="Jimenez L.E."/>
            <person name="Osbourn A."/>
            <person name="Sattely E.S."/>
        </authorList>
    </citation>
    <scope>NUCLEOTIDE SEQUENCE [LARGE SCALE GENOMIC DNA]</scope>
    <source>
        <strain evidence="2">cv. JPN11</strain>
        <tissue evidence="1">Leaf</tissue>
    </source>
</reference>
<protein>
    <submittedName>
        <fullName evidence="1">DNA-directed DNA polymerase</fullName>
    </submittedName>
</protein>
<name>A0ACC1X178_MELAZ</name>
<gene>
    <name evidence="1" type="ORF">OWV82_021904</name>
</gene>
<keyword evidence="1" id="KW-0808">Transferase</keyword>
<keyword evidence="1" id="KW-0239">DNA-directed DNA polymerase</keyword>
<dbReference type="EMBL" id="CM051405">
    <property type="protein sequence ID" value="KAJ4705078.1"/>
    <property type="molecule type" value="Genomic_DNA"/>
</dbReference>
<evidence type="ECO:0000313" key="2">
    <source>
        <dbReference type="Proteomes" id="UP001164539"/>
    </source>
</evidence>
<accession>A0ACC1X178</accession>